<dbReference type="PANTHER" id="PTHR43787">
    <property type="entry name" value="FEMO COFACTOR BIOSYNTHESIS PROTEIN NIFB-RELATED"/>
    <property type="match status" value="1"/>
</dbReference>
<evidence type="ECO:0000256" key="6">
    <source>
        <dbReference type="ARBA" id="ARBA00023014"/>
    </source>
</evidence>
<dbReference type="PANTHER" id="PTHR43787:SF3">
    <property type="entry name" value="ARYLSULFATASE REGULATORY PROTEIN"/>
    <property type="match status" value="1"/>
</dbReference>
<evidence type="ECO:0000256" key="3">
    <source>
        <dbReference type="ARBA" id="ARBA00022691"/>
    </source>
</evidence>
<keyword evidence="5" id="KW-0408">Iron</keyword>
<dbReference type="SFLD" id="SFLDG01067">
    <property type="entry name" value="SPASM/twitch_domain_containing"/>
    <property type="match status" value="1"/>
</dbReference>
<dbReference type="InterPro" id="IPR007197">
    <property type="entry name" value="rSAM"/>
</dbReference>
<dbReference type="InterPro" id="IPR006638">
    <property type="entry name" value="Elp3/MiaA/NifB-like_rSAM"/>
</dbReference>
<name>A0ABU3R9G8_9BACL</name>
<dbReference type="InterPro" id="IPR013785">
    <property type="entry name" value="Aldolase_TIM"/>
</dbReference>
<dbReference type="Gene3D" id="3.20.20.70">
    <property type="entry name" value="Aldolase class I"/>
    <property type="match status" value="1"/>
</dbReference>
<dbReference type="EMBL" id="JAWCUD010000002">
    <property type="protein sequence ID" value="MDU0200887.1"/>
    <property type="molecule type" value="Genomic_DNA"/>
</dbReference>
<feature type="domain" description="Elp3/MiaA/NifB-like radical SAM core" evidence="7">
    <location>
        <begin position="20"/>
        <end position="235"/>
    </location>
</feature>
<dbReference type="SUPFAM" id="SSF102114">
    <property type="entry name" value="Radical SAM enzymes"/>
    <property type="match status" value="1"/>
</dbReference>
<dbReference type="SMART" id="SM00729">
    <property type="entry name" value="Elp3"/>
    <property type="match status" value="1"/>
</dbReference>
<keyword evidence="2" id="KW-0004">4Fe-4S</keyword>
<proteinExistence type="predicted"/>
<evidence type="ECO:0000313" key="9">
    <source>
        <dbReference type="Proteomes" id="UP001260980"/>
    </source>
</evidence>
<accession>A0ABU3R9G8</accession>
<comment type="caution">
    <text evidence="8">The sequence shown here is derived from an EMBL/GenBank/DDBJ whole genome shotgun (WGS) entry which is preliminary data.</text>
</comment>
<gene>
    <name evidence="8" type="ORF">RQP52_07280</name>
</gene>
<evidence type="ECO:0000256" key="5">
    <source>
        <dbReference type="ARBA" id="ARBA00023004"/>
    </source>
</evidence>
<dbReference type="Pfam" id="PF04055">
    <property type="entry name" value="Radical_SAM"/>
    <property type="match status" value="1"/>
</dbReference>
<dbReference type="CDD" id="cd01335">
    <property type="entry name" value="Radical_SAM"/>
    <property type="match status" value="1"/>
</dbReference>
<keyword evidence="9" id="KW-1185">Reference proteome</keyword>
<evidence type="ECO:0000313" key="8">
    <source>
        <dbReference type="EMBL" id="MDU0200887.1"/>
    </source>
</evidence>
<dbReference type="Proteomes" id="UP001260980">
    <property type="component" value="Unassembled WGS sequence"/>
</dbReference>
<dbReference type="InterPro" id="IPR058240">
    <property type="entry name" value="rSAM_sf"/>
</dbReference>
<keyword evidence="3" id="KW-0949">S-adenosyl-L-methionine</keyword>
<reference evidence="8 9" key="1">
    <citation type="submission" date="2023-10" db="EMBL/GenBank/DDBJ databases">
        <title>Paenibacillus strain PFR10 Genome sequencing and assembly.</title>
        <authorList>
            <person name="Kim I."/>
        </authorList>
    </citation>
    <scope>NUCLEOTIDE SEQUENCE [LARGE SCALE GENOMIC DNA]</scope>
    <source>
        <strain evidence="8 9">PFR10</strain>
    </source>
</reference>
<dbReference type="RefSeq" id="WP_315950508.1">
    <property type="nucleotide sequence ID" value="NZ_JAWCUD010000002.1"/>
</dbReference>
<keyword evidence="6" id="KW-0411">Iron-sulfur</keyword>
<evidence type="ECO:0000256" key="4">
    <source>
        <dbReference type="ARBA" id="ARBA00022723"/>
    </source>
</evidence>
<comment type="cofactor">
    <cofactor evidence="1">
        <name>[4Fe-4S] cluster</name>
        <dbReference type="ChEBI" id="CHEBI:49883"/>
    </cofactor>
</comment>
<organism evidence="8 9">
    <name type="scientific">Paenibacillus violae</name>
    <dbReference type="NCBI Taxonomy" id="3077234"/>
    <lineage>
        <taxon>Bacteria</taxon>
        <taxon>Bacillati</taxon>
        <taxon>Bacillota</taxon>
        <taxon>Bacilli</taxon>
        <taxon>Bacillales</taxon>
        <taxon>Paenibacillaceae</taxon>
        <taxon>Paenibacillus</taxon>
    </lineage>
</organism>
<sequence>MSVNPLSKAQLYQMLSPKVQEFILLPTEQCNFRCTYCYEDFEKGRMSKETIEAFKQLLATRMPELKHLTLSWFGGEPLVAKDIVMDISSYALELSQKYNVDFHAGMTTNAYMLNNELFKALLEVGVNAYQISLDGFGEVHDQTRKRADGKGTFNRIWKNLLDIRDSDQKFTIKLRIHLDYDKVSNIEPLIRELREHFVDDPRFTIMLKPLAKLGGKNDANMDVISRQDESTILEELYLRLYGHKVEHEFLKDYVCYAAKPNSLIIRSDGSLGKCTVALNDSRNAIGQLLSNGTIQVNQQLLQNWTRGISNNDRSELACPLASLPDTLLMSGI</sequence>
<evidence type="ECO:0000259" key="7">
    <source>
        <dbReference type="SMART" id="SM00729"/>
    </source>
</evidence>
<evidence type="ECO:0000256" key="1">
    <source>
        <dbReference type="ARBA" id="ARBA00001966"/>
    </source>
</evidence>
<dbReference type="SFLD" id="SFLDS00029">
    <property type="entry name" value="Radical_SAM"/>
    <property type="match status" value="1"/>
</dbReference>
<protein>
    <submittedName>
        <fullName evidence="8">Radical SAM protein</fullName>
    </submittedName>
</protein>
<evidence type="ECO:0000256" key="2">
    <source>
        <dbReference type="ARBA" id="ARBA00022485"/>
    </source>
</evidence>
<keyword evidence="4" id="KW-0479">Metal-binding</keyword>